<comment type="caution">
    <text evidence="4">The sequence shown here is derived from an EMBL/GenBank/DDBJ whole genome shotgun (WGS) entry which is preliminary data.</text>
</comment>
<dbReference type="Proteomes" id="UP001183643">
    <property type="component" value="Unassembled WGS sequence"/>
</dbReference>
<evidence type="ECO:0000256" key="1">
    <source>
        <dbReference type="ARBA" id="ARBA00010062"/>
    </source>
</evidence>
<comment type="similarity">
    <text evidence="1">Belongs to the leucine-binding protein family.</text>
</comment>
<dbReference type="AlphaFoldDB" id="A0AAE3YX20"/>
<dbReference type="InterPro" id="IPR028081">
    <property type="entry name" value="Leu-bd"/>
</dbReference>
<dbReference type="Pfam" id="PF13458">
    <property type="entry name" value="Peripla_BP_6"/>
    <property type="match status" value="1"/>
</dbReference>
<dbReference type="InterPro" id="IPR051010">
    <property type="entry name" value="BCAA_transport"/>
</dbReference>
<keyword evidence="5" id="KW-1185">Reference proteome</keyword>
<name>A0AAE3YX20_9ACTN</name>
<keyword evidence="2" id="KW-0732">Signal</keyword>
<evidence type="ECO:0000259" key="3">
    <source>
        <dbReference type="Pfam" id="PF13458"/>
    </source>
</evidence>
<feature type="domain" description="Leucine-binding protein" evidence="3">
    <location>
        <begin position="29"/>
        <end position="368"/>
    </location>
</feature>
<evidence type="ECO:0000256" key="2">
    <source>
        <dbReference type="ARBA" id="ARBA00022729"/>
    </source>
</evidence>
<proteinExistence type="inferred from homology"/>
<protein>
    <submittedName>
        <fullName evidence="4">Branched-chain amino acid transport system substrate-binding protein</fullName>
    </submittedName>
</protein>
<organism evidence="4 5">
    <name type="scientific">Catenuloplanes atrovinosus</name>
    <dbReference type="NCBI Taxonomy" id="137266"/>
    <lineage>
        <taxon>Bacteria</taxon>
        <taxon>Bacillati</taxon>
        <taxon>Actinomycetota</taxon>
        <taxon>Actinomycetes</taxon>
        <taxon>Micromonosporales</taxon>
        <taxon>Micromonosporaceae</taxon>
        <taxon>Catenuloplanes</taxon>
    </lineage>
</organism>
<sequence>MTGMSGVLAGCGGGDTDDDATGKITDKVLKIGVIAPLSGDRQPAGDEIVNGLQLYLDFNNGLLGGHAVELVTAEEGDSPQTAEAAAEQLINSGVVAIVGVSNSMLVKAVSAKIEAAKLPMLGTGGGPASVNSAVYTWSTSYVDDEPGEALGTYMKDKVTSGKIAMIAPATSGRDAVEGFRSAFGTSAPQISDGPIWMPDAYNPAAGDLIEAIESVEQLDADVLFCHAFGPAAVTLVKQLRASGLDQPIYAPGLFTEGTNLAQMDALAQGIFTAHNYAADLDNGFNERFADNYRRRFSAIPTAASVAAYDAGQVLDRAIGITGAEPSAQDINLAIGRVGTIDSPRGSWQFNQTRAPQQKWYLREVRRDGTLLANVLISELSTLG</sequence>
<dbReference type="Gene3D" id="3.40.50.2300">
    <property type="match status" value="2"/>
</dbReference>
<dbReference type="EMBL" id="JAVDYB010000001">
    <property type="protein sequence ID" value="MDR7279978.1"/>
    <property type="molecule type" value="Genomic_DNA"/>
</dbReference>
<dbReference type="SUPFAM" id="SSF53822">
    <property type="entry name" value="Periplasmic binding protein-like I"/>
    <property type="match status" value="1"/>
</dbReference>
<dbReference type="RefSeq" id="WP_310374079.1">
    <property type="nucleotide sequence ID" value="NZ_JAVDYB010000001.1"/>
</dbReference>
<accession>A0AAE3YX20</accession>
<reference evidence="4" key="1">
    <citation type="submission" date="2023-07" db="EMBL/GenBank/DDBJ databases">
        <title>Sequencing the genomes of 1000 actinobacteria strains.</title>
        <authorList>
            <person name="Klenk H.-P."/>
        </authorList>
    </citation>
    <scope>NUCLEOTIDE SEQUENCE</scope>
    <source>
        <strain evidence="4">DSM 44707</strain>
    </source>
</reference>
<evidence type="ECO:0000313" key="5">
    <source>
        <dbReference type="Proteomes" id="UP001183643"/>
    </source>
</evidence>
<evidence type="ECO:0000313" key="4">
    <source>
        <dbReference type="EMBL" id="MDR7279978.1"/>
    </source>
</evidence>
<gene>
    <name evidence="4" type="ORF">J2S41_006756</name>
</gene>
<dbReference type="PANTHER" id="PTHR30483:SF6">
    <property type="entry name" value="PERIPLASMIC BINDING PROTEIN OF ABC TRANSPORTER FOR NATURAL AMINO ACIDS"/>
    <property type="match status" value="1"/>
</dbReference>
<dbReference type="PANTHER" id="PTHR30483">
    <property type="entry name" value="LEUCINE-SPECIFIC-BINDING PROTEIN"/>
    <property type="match status" value="1"/>
</dbReference>
<dbReference type="InterPro" id="IPR028082">
    <property type="entry name" value="Peripla_BP_I"/>
</dbReference>